<evidence type="ECO:0000256" key="1">
    <source>
        <dbReference type="ARBA" id="ARBA00009673"/>
    </source>
</evidence>
<dbReference type="GO" id="GO:0005737">
    <property type="term" value="C:cytoplasm"/>
    <property type="evidence" value="ECO:0007669"/>
    <property type="project" value="UniProtKB-SubCell"/>
</dbReference>
<evidence type="ECO:0000256" key="4">
    <source>
        <dbReference type="ARBA" id="ARBA00048018"/>
    </source>
</evidence>
<dbReference type="Pfam" id="PF02580">
    <property type="entry name" value="Tyr_Deacylase"/>
    <property type="match status" value="1"/>
</dbReference>
<keyword evidence="5" id="KW-0820">tRNA-binding</keyword>
<gene>
    <name evidence="7" type="ORF">APAL1065_LOCUS908</name>
</gene>
<organism evidence="7">
    <name type="scientific">Entomoneis paludosa</name>
    <dbReference type="NCBI Taxonomy" id="265537"/>
    <lineage>
        <taxon>Eukaryota</taxon>
        <taxon>Sar</taxon>
        <taxon>Stramenopiles</taxon>
        <taxon>Ochrophyta</taxon>
        <taxon>Bacillariophyta</taxon>
        <taxon>Bacillariophyceae</taxon>
        <taxon>Bacillariophycidae</taxon>
        <taxon>Entomoneidaceae</taxon>
        <taxon>Entomoneis</taxon>
    </lineage>
</organism>
<accession>A0A7S2Y2I5</accession>
<evidence type="ECO:0000256" key="3">
    <source>
        <dbReference type="ARBA" id="ARBA00047676"/>
    </source>
</evidence>
<evidence type="ECO:0000256" key="2">
    <source>
        <dbReference type="ARBA" id="ARBA00013056"/>
    </source>
</evidence>
<keyword evidence="5" id="KW-0378">Hydrolase</keyword>
<dbReference type="SUPFAM" id="SSF69500">
    <property type="entry name" value="DTD-like"/>
    <property type="match status" value="1"/>
</dbReference>
<dbReference type="GO" id="GO:0051500">
    <property type="term" value="F:D-tyrosyl-tRNA(Tyr) deacylase activity"/>
    <property type="evidence" value="ECO:0007669"/>
    <property type="project" value="TreeGrafter"/>
</dbReference>
<feature type="region of interest" description="Disordered" evidence="6">
    <location>
        <begin position="175"/>
        <end position="200"/>
    </location>
</feature>
<dbReference type="Gene3D" id="3.50.80.10">
    <property type="entry name" value="D-tyrosyl-tRNA(Tyr) deacylase"/>
    <property type="match status" value="1"/>
</dbReference>
<dbReference type="GO" id="GO:0000049">
    <property type="term" value="F:tRNA binding"/>
    <property type="evidence" value="ECO:0007669"/>
    <property type="project" value="UniProtKB-KW"/>
</dbReference>
<evidence type="ECO:0000313" key="7">
    <source>
        <dbReference type="EMBL" id="CAD9941259.1"/>
    </source>
</evidence>
<comment type="similarity">
    <text evidence="1 5">Belongs to the DTD family.</text>
</comment>
<comment type="catalytic activity">
    <reaction evidence="4">
        <text>a D-aminoacyl-tRNA + H2O = a tRNA + a D-alpha-amino acid + H(+)</text>
        <dbReference type="Rhea" id="RHEA:13953"/>
        <dbReference type="Rhea" id="RHEA-COMP:10123"/>
        <dbReference type="Rhea" id="RHEA-COMP:10124"/>
        <dbReference type="ChEBI" id="CHEBI:15377"/>
        <dbReference type="ChEBI" id="CHEBI:15378"/>
        <dbReference type="ChEBI" id="CHEBI:59871"/>
        <dbReference type="ChEBI" id="CHEBI:78442"/>
        <dbReference type="ChEBI" id="CHEBI:79333"/>
        <dbReference type="EC" id="3.1.1.96"/>
    </reaction>
</comment>
<keyword evidence="5" id="KW-0963">Cytoplasm</keyword>
<dbReference type="InterPro" id="IPR003732">
    <property type="entry name" value="Daa-tRNA_deacyls_DTD"/>
</dbReference>
<keyword evidence="5" id="KW-0694">RNA-binding</keyword>
<evidence type="ECO:0000256" key="5">
    <source>
        <dbReference type="RuleBase" id="RU003470"/>
    </source>
</evidence>
<dbReference type="InterPro" id="IPR023509">
    <property type="entry name" value="DTD-like_sf"/>
</dbReference>
<dbReference type="NCBIfam" id="TIGR00256">
    <property type="entry name" value="D-aminoacyl-tRNA deacylase"/>
    <property type="match status" value="1"/>
</dbReference>
<evidence type="ECO:0000256" key="6">
    <source>
        <dbReference type="SAM" id="MobiDB-lite"/>
    </source>
</evidence>
<sequence>MVVSSQIRVLQVLFLLFVLSGKGLAMRLVLQRVKSASVTVEGEVVSQIGPGVLALVGLHEHDQQEDLQDCCKRLLASKLWANDNGGMWRHGVKQRGLEVLLVSQFTLYGTLSKKNQPDYKLAMKNIPAKIMYSEFVEMVKEAYEADKVKDGVFGAMMDVSLVNDGPVTLLVETEPKPLAPKEVDATTEAETSGDIETAPS</sequence>
<comment type="catalytic activity">
    <reaction evidence="3">
        <text>glycyl-tRNA(Ala) + H2O = tRNA(Ala) + glycine + H(+)</text>
        <dbReference type="Rhea" id="RHEA:53744"/>
        <dbReference type="Rhea" id="RHEA-COMP:9657"/>
        <dbReference type="Rhea" id="RHEA-COMP:13640"/>
        <dbReference type="ChEBI" id="CHEBI:15377"/>
        <dbReference type="ChEBI" id="CHEBI:15378"/>
        <dbReference type="ChEBI" id="CHEBI:57305"/>
        <dbReference type="ChEBI" id="CHEBI:78442"/>
        <dbReference type="ChEBI" id="CHEBI:78522"/>
        <dbReference type="EC" id="3.1.1.96"/>
    </reaction>
</comment>
<comment type="subcellular location">
    <subcellularLocation>
        <location evidence="5">Cytoplasm</location>
    </subcellularLocation>
</comment>
<protein>
    <recommendedName>
        <fullName evidence="2 5">D-aminoacyl-tRNA deacylase</fullName>
        <ecNumber evidence="2 5">3.1.1.96</ecNumber>
    </recommendedName>
</protein>
<reference evidence="7" key="1">
    <citation type="submission" date="2021-01" db="EMBL/GenBank/DDBJ databases">
        <authorList>
            <person name="Corre E."/>
            <person name="Pelletier E."/>
            <person name="Niang G."/>
            <person name="Scheremetjew M."/>
            <person name="Finn R."/>
            <person name="Kale V."/>
            <person name="Holt S."/>
            <person name="Cochrane G."/>
            <person name="Meng A."/>
            <person name="Brown T."/>
            <person name="Cohen L."/>
        </authorList>
    </citation>
    <scope>NUCLEOTIDE SEQUENCE</scope>
    <source>
        <strain evidence="7">CCMP125</strain>
    </source>
</reference>
<dbReference type="EMBL" id="HBHT01001438">
    <property type="protein sequence ID" value="CAD9941259.1"/>
    <property type="molecule type" value="Transcribed_RNA"/>
</dbReference>
<dbReference type="PANTHER" id="PTHR10472:SF5">
    <property type="entry name" value="D-AMINOACYL-TRNA DEACYLASE 1"/>
    <property type="match status" value="1"/>
</dbReference>
<name>A0A7S2Y2I5_9STRA</name>
<dbReference type="AlphaFoldDB" id="A0A7S2Y2I5"/>
<dbReference type="PANTHER" id="PTHR10472">
    <property type="entry name" value="D-TYROSYL-TRNA TYR DEACYLASE"/>
    <property type="match status" value="1"/>
</dbReference>
<dbReference type="FunFam" id="3.50.80.10:FF:000001">
    <property type="entry name" value="D-aminoacyl-tRNA deacylase"/>
    <property type="match status" value="1"/>
</dbReference>
<proteinExistence type="inferred from homology"/>
<feature type="compositionally biased region" description="Basic and acidic residues" evidence="6">
    <location>
        <begin position="175"/>
        <end position="184"/>
    </location>
</feature>
<dbReference type="EC" id="3.1.1.96" evidence="2 5"/>